<organism evidence="2 3">
    <name type="scientific">Plakobranchus ocellatus</name>
    <dbReference type="NCBI Taxonomy" id="259542"/>
    <lineage>
        <taxon>Eukaryota</taxon>
        <taxon>Metazoa</taxon>
        <taxon>Spiralia</taxon>
        <taxon>Lophotrochozoa</taxon>
        <taxon>Mollusca</taxon>
        <taxon>Gastropoda</taxon>
        <taxon>Heterobranchia</taxon>
        <taxon>Euthyneura</taxon>
        <taxon>Panpulmonata</taxon>
        <taxon>Sacoglossa</taxon>
        <taxon>Placobranchoidea</taxon>
        <taxon>Plakobranchidae</taxon>
        <taxon>Plakobranchus</taxon>
    </lineage>
</organism>
<dbReference type="AlphaFoldDB" id="A0AAV4BLX7"/>
<evidence type="ECO:0000313" key="3">
    <source>
        <dbReference type="Proteomes" id="UP000735302"/>
    </source>
</evidence>
<feature type="compositionally biased region" description="Basic and acidic residues" evidence="1">
    <location>
        <begin position="66"/>
        <end position="75"/>
    </location>
</feature>
<accession>A0AAV4BLX7</accession>
<gene>
    <name evidence="2" type="ORF">PoB_004631800</name>
</gene>
<evidence type="ECO:0000313" key="2">
    <source>
        <dbReference type="EMBL" id="GFO19813.1"/>
    </source>
</evidence>
<feature type="compositionally biased region" description="Acidic residues" evidence="1">
    <location>
        <begin position="76"/>
        <end position="87"/>
    </location>
</feature>
<comment type="caution">
    <text evidence="2">The sequence shown here is derived from an EMBL/GenBank/DDBJ whole genome shotgun (WGS) entry which is preliminary data.</text>
</comment>
<proteinExistence type="predicted"/>
<keyword evidence="3" id="KW-1185">Reference proteome</keyword>
<protein>
    <submittedName>
        <fullName evidence="2">Uncharacterized protein</fullName>
    </submittedName>
</protein>
<evidence type="ECO:0000256" key="1">
    <source>
        <dbReference type="SAM" id="MobiDB-lite"/>
    </source>
</evidence>
<feature type="region of interest" description="Disordered" evidence="1">
    <location>
        <begin position="59"/>
        <end position="100"/>
    </location>
</feature>
<sequence length="259" mass="29151">MPCQPFFDPLGPYRNSLYLPLTNFIRAASDQGRSAPARDLCISLTLELELDGDSCVALHSSKQHKKQEDRRRRIEEEDDDDDDDDEEKERGLGGGGGRGGEVLQDQAFHFFARSQRHHHFPELLFDLRAKMNWNCPIMPLVDLTSDPWAPLLSNALRLGEPLGAHLLTSPNSIPHTCIRTFVIKTDESIKIISFSEDKVASYLTPLDSFGRQEPIVVDVTRCPIGVEVCVSGFYLVGGKNEVNGGRRNGERMREKEKEM</sequence>
<dbReference type="EMBL" id="BLXT01005114">
    <property type="protein sequence ID" value="GFO19813.1"/>
    <property type="molecule type" value="Genomic_DNA"/>
</dbReference>
<name>A0AAV4BLX7_9GAST</name>
<reference evidence="2 3" key="1">
    <citation type="journal article" date="2021" name="Elife">
        <title>Chloroplast acquisition without the gene transfer in kleptoplastic sea slugs, Plakobranchus ocellatus.</title>
        <authorList>
            <person name="Maeda T."/>
            <person name="Takahashi S."/>
            <person name="Yoshida T."/>
            <person name="Shimamura S."/>
            <person name="Takaki Y."/>
            <person name="Nagai Y."/>
            <person name="Toyoda A."/>
            <person name="Suzuki Y."/>
            <person name="Arimoto A."/>
            <person name="Ishii H."/>
            <person name="Satoh N."/>
            <person name="Nishiyama T."/>
            <person name="Hasebe M."/>
            <person name="Maruyama T."/>
            <person name="Minagawa J."/>
            <person name="Obokata J."/>
            <person name="Shigenobu S."/>
        </authorList>
    </citation>
    <scope>NUCLEOTIDE SEQUENCE [LARGE SCALE GENOMIC DNA]</scope>
</reference>
<dbReference type="Proteomes" id="UP000735302">
    <property type="component" value="Unassembled WGS sequence"/>
</dbReference>